<dbReference type="InterPro" id="IPR012899">
    <property type="entry name" value="LTXXQ"/>
</dbReference>
<evidence type="ECO:0000313" key="4">
    <source>
        <dbReference type="Proteomes" id="UP001241747"/>
    </source>
</evidence>
<gene>
    <name evidence="3" type="ORF">QOZ94_000187</name>
</gene>
<dbReference type="EMBL" id="JAUSVY010000001">
    <property type="protein sequence ID" value="MDQ0503417.1"/>
    <property type="molecule type" value="Genomic_DNA"/>
</dbReference>
<evidence type="ECO:0000256" key="1">
    <source>
        <dbReference type="SAM" id="MobiDB-lite"/>
    </source>
</evidence>
<keyword evidence="4" id="KW-1185">Reference proteome</keyword>
<keyword evidence="2" id="KW-0732">Signal</keyword>
<evidence type="ECO:0000313" key="3">
    <source>
        <dbReference type="EMBL" id="MDQ0503417.1"/>
    </source>
</evidence>
<reference evidence="3 4" key="1">
    <citation type="submission" date="2023-07" db="EMBL/GenBank/DDBJ databases">
        <title>Genomic Encyclopedia of Type Strains, Phase IV (KMG-IV): sequencing the most valuable type-strain genomes for metagenomic binning, comparative biology and taxonomic classification.</title>
        <authorList>
            <person name="Goeker M."/>
        </authorList>
    </citation>
    <scope>NUCLEOTIDE SEQUENCE [LARGE SCALE GENOMIC DNA]</scope>
    <source>
        <strain evidence="3 4">DSM 3770</strain>
    </source>
</reference>
<protein>
    <recommendedName>
        <fullName evidence="5">LTXXQ motif family protein</fullName>
    </recommendedName>
</protein>
<comment type="caution">
    <text evidence="3">The sequence shown here is derived from an EMBL/GenBank/DDBJ whole genome shotgun (WGS) entry which is preliminary data.</text>
</comment>
<feature type="chain" id="PRO_5045566505" description="LTXXQ motif family protein" evidence="2">
    <location>
        <begin position="23"/>
        <end position="193"/>
    </location>
</feature>
<feature type="signal peptide" evidence="2">
    <location>
        <begin position="1"/>
        <end position="22"/>
    </location>
</feature>
<evidence type="ECO:0000256" key="2">
    <source>
        <dbReference type="SAM" id="SignalP"/>
    </source>
</evidence>
<dbReference type="Pfam" id="PF07813">
    <property type="entry name" value="LTXXQ"/>
    <property type="match status" value="1"/>
</dbReference>
<proteinExistence type="predicted"/>
<feature type="compositionally biased region" description="Low complexity" evidence="1">
    <location>
        <begin position="22"/>
        <end position="56"/>
    </location>
</feature>
<accession>A0ABU0L8J9</accession>
<name>A0ABU0L8J9_XANAG</name>
<dbReference type="Proteomes" id="UP001241747">
    <property type="component" value="Unassembled WGS sequence"/>
</dbReference>
<evidence type="ECO:0008006" key="5">
    <source>
        <dbReference type="Google" id="ProtNLM"/>
    </source>
</evidence>
<dbReference type="RefSeq" id="WP_237344259.1">
    <property type="nucleotide sequence ID" value="NZ_JABWGX010000003.1"/>
</dbReference>
<organism evidence="3 4">
    <name type="scientific">Xanthobacter agilis</name>
    <dbReference type="NCBI Taxonomy" id="47492"/>
    <lineage>
        <taxon>Bacteria</taxon>
        <taxon>Pseudomonadati</taxon>
        <taxon>Pseudomonadota</taxon>
        <taxon>Alphaproteobacteria</taxon>
        <taxon>Hyphomicrobiales</taxon>
        <taxon>Xanthobacteraceae</taxon>
        <taxon>Xanthobacter</taxon>
    </lineage>
</organism>
<feature type="region of interest" description="Disordered" evidence="1">
    <location>
        <begin position="22"/>
        <end position="62"/>
    </location>
</feature>
<sequence>MKKAVIAAATAALIAGSAIAHAAGPADATPPQSAQSAAPQAAPQSAPAATAPAAPQGMPAKQAAAFEAHLAELKGGLKLTPDQEKLWPAFETALRNVANDRTARMAELRTMRQEARQSGQRPARPDMVTRVREASDRMTAMAGELRQVADTLDPLYQSFDAAQKKYFETTARKGLGGFFGMSRPPRGERPNRG</sequence>